<feature type="domain" description="Reverse transcriptase Ty1/copia-type" evidence="1">
    <location>
        <begin position="5"/>
        <end position="78"/>
    </location>
</feature>
<accession>A0A699ILF9</accession>
<dbReference type="InterPro" id="IPR013103">
    <property type="entry name" value="RVT_2"/>
</dbReference>
<protein>
    <recommendedName>
        <fullName evidence="1">Reverse transcriptase Ty1/copia-type domain-containing protein</fullName>
    </recommendedName>
</protein>
<dbReference type="EMBL" id="BKCJ010315265">
    <property type="protein sequence ID" value="GEZ72577.1"/>
    <property type="molecule type" value="Genomic_DNA"/>
</dbReference>
<gene>
    <name evidence="2" type="ORF">Tci_544550</name>
</gene>
<organism evidence="2">
    <name type="scientific">Tanacetum cinerariifolium</name>
    <name type="common">Dalmatian daisy</name>
    <name type="synonym">Chrysanthemum cinerariifolium</name>
    <dbReference type="NCBI Taxonomy" id="118510"/>
    <lineage>
        <taxon>Eukaryota</taxon>
        <taxon>Viridiplantae</taxon>
        <taxon>Streptophyta</taxon>
        <taxon>Embryophyta</taxon>
        <taxon>Tracheophyta</taxon>
        <taxon>Spermatophyta</taxon>
        <taxon>Magnoliopsida</taxon>
        <taxon>eudicotyledons</taxon>
        <taxon>Gunneridae</taxon>
        <taxon>Pentapetalae</taxon>
        <taxon>asterids</taxon>
        <taxon>campanulids</taxon>
        <taxon>Asterales</taxon>
        <taxon>Asteraceae</taxon>
        <taxon>Asteroideae</taxon>
        <taxon>Anthemideae</taxon>
        <taxon>Anthemidinae</taxon>
        <taxon>Tanacetum</taxon>
    </lineage>
</organism>
<dbReference type="PANTHER" id="PTHR11439:SF495">
    <property type="entry name" value="REVERSE TRANSCRIPTASE, RNA-DEPENDENT DNA POLYMERASE-RELATED"/>
    <property type="match status" value="1"/>
</dbReference>
<reference evidence="2" key="1">
    <citation type="journal article" date="2019" name="Sci. Rep.">
        <title>Draft genome of Tanacetum cinerariifolium, the natural source of mosquito coil.</title>
        <authorList>
            <person name="Yamashiro T."/>
            <person name="Shiraishi A."/>
            <person name="Satake H."/>
            <person name="Nakayama K."/>
        </authorList>
    </citation>
    <scope>NUCLEOTIDE SEQUENCE</scope>
</reference>
<comment type="caution">
    <text evidence="2">The sequence shown here is derived from an EMBL/GenBank/DDBJ whole genome shotgun (WGS) entry which is preliminary data.</text>
</comment>
<evidence type="ECO:0000313" key="2">
    <source>
        <dbReference type="EMBL" id="GEZ72577.1"/>
    </source>
</evidence>
<dbReference type="AlphaFoldDB" id="A0A699ILF9"/>
<dbReference type="InterPro" id="IPR043502">
    <property type="entry name" value="DNA/RNA_pol_sf"/>
</dbReference>
<dbReference type="Pfam" id="PF07727">
    <property type="entry name" value="RVT_2"/>
    <property type="match status" value="1"/>
</dbReference>
<dbReference type="SUPFAM" id="SSF56672">
    <property type="entry name" value="DNA/RNA polymerases"/>
    <property type="match status" value="1"/>
</dbReference>
<dbReference type="PANTHER" id="PTHR11439">
    <property type="entry name" value="GAG-POL-RELATED RETROTRANSPOSON"/>
    <property type="match status" value="1"/>
</dbReference>
<sequence>MPYSKNLVVYQMDVMSAFLYGKIEEQVYVYQPLGFEDPEFLDRVYMVEKAFYCLHQAPRAWYETLSTYFLDNGFQRVSTPMKTSKPLMKDENAKDIDVHSYRSMIGSLMYFTSSMSDIMFVVCACARFQVTPKVSHLHAVKKIFRYLKGQPKLGLSYPKDSPFNLETYTNSDYAGASLDRKSTLRGCQFLYSRLTSWKCKKQTVVANSTTEAEYVATSNCYRHVLWIKNQMLDYGYNFMNTKIFIDNESTICILKNPVFHLKTKHIVIRNHFIRDSYEKRLIQMIKTHTDYNVADFLTKAFDVSRF</sequence>
<dbReference type="CDD" id="cd09272">
    <property type="entry name" value="RNase_HI_RT_Ty1"/>
    <property type="match status" value="1"/>
</dbReference>
<evidence type="ECO:0000259" key="1">
    <source>
        <dbReference type="Pfam" id="PF07727"/>
    </source>
</evidence>
<name>A0A699ILF9_TANCI</name>
<proteinExistence type="predicted"/>